<dbReference type="AlphaFoldDB" id="A0A0D2I9Z2"/>
<dbReference type="Pfam" id="PF06699">
    <property type="entry name" value="PIG-F"/>
    <property type="match status" value="1"/>
</dbReference>
<evidence type="ECO:0000256" key="9">
    <source>
        <dbReference type="SAM" id="Phobius"/>
    </source>
</evidence>
<evidence type="ECO:0000256" key="2">
    <source>
        <dbReference type="ARBA" id="ARBA00004687"/>
    </source>
</evidence>
<keyword evidence="6 9" id="KW-1133">Transmembrane helix</keyword>
<keyword evidence="5" id="KW-0256">Endoplasmic reticulum</keyword>
<dbReference type="InterPro" id="IPR009580">
    <property type="entry name" value="GPI_biosynthesis_protein_Pig-F"/>
</dbReference>
<dbReference type="HOGENOM" id="CLU_069429_1_0_1"/>
<feature type="transmembrane region" description="Helical" evidence="9">
    <location>
        <begin position="168"/>
        <end position="192"/>
    </location>
</feature>
<keyword evidence="11" id="KW-1185">Reference proteome</keyword>
<evidence type="ECO:0000256" key="1">
    <source>
        <dbReference type="ARBA" id="ARBA00004477"/>
    </source>
</evidence>
<feature type="transmembrane region" description="Helical" evidence="9">
    <location>
        <begin position="232"/>
        <end position="257"/>
    </location>
</feature>
<name>A0A0D2I9Z2_CLAB1</name>
<protein>
    <recommendedName>
        <fullName evidence="12">Glycosylphosphatidylinositol anchor biosynthesis protein 11</fullName>
    </recommendedName>
</protein>
<feature type="compositionally biased region" description="Basic and acidic residues" evidence="8">
    <location>
        <begin position="304"/>
        <end position="318"/>
    </location>
</feature>
<dbReference type="RefSeq" id="XP_016620273.1">
    <property type="nucleotide sequence ID" value="XM_016763949.1"/>
</dbReference>
<dbReference type="GO" id="GO:0005789">
    <property type="term" value="C:endoplasmic reticulum membrane"/>
    <property type="evidence" value="ECO:0007669"/>
    <property type="project" value="UniProtKB-SubCell"/>
</dbReference>
<evidence type="ECO:0008006" key="12">
    <source>
        <dbReference type="Google" id="ProtNLM"/>
    </source>
</evidence>
<comment type="pathway">
    <text evidence="2">Glycolipid biosynthesis; glycosylphosphatidylinositol-anchor biosynthesis.</text>
</comment>
<dbReference type="OrthoDB" id="17366at2759"/>
<reference evidence="10" key="1">
    <citation type="submission" date="2015-01" db="EMBL/GenBank/DDBJ databases">
        <title>The Genome Sequence of Cladophialophora bantiana CBS 173.52.</title>
        <authorList>
            <consortium name="The Broad Institute Genomics Platform"/>
            <person name="Cuomo C."/>
            <person name="de Hoog S."/>
            <person name="Gorbushina A."/>
            <person name="Stielow B."/>
            <person name="Teixiera M."/>
            <person name="Abouelleil A."/>
            <person name="Chapman S.B."/>
            <person name="Priest M."/>
            <person name="Young S.K."/>
            <person name="Wortman J."/>
            <person name="Nusbaum C."/>
            <person name="Birren B."/>
        </authorList>
    </citation>
    <scope>NUCLEOTIDE SEQUENCE [LARGE SCALE GENOMIC DNA]</scope>
    <source>
        <strain evidence="10">CBS 173.52</strain>
    </source>
</reference>
<keyword evidence="3" id="KW-0337">GPI-anchor biosynthesis</keyword>
<evidence type="ECO:0000313" key="11">
    <source>
        <dbReference type="Proteomes" id="UP000053789"/>
    </source>
</evidence>
<dbReference type="EMBL" id="KN846987">
    <property type="protein sequence ID" value="KIW93604.1"/>
    <property type="molecule type" value="Genomic_DNA"/>
</dbReference>
<evidence type="ECO:0000256" key="7">
    <source>
        <dbReference type="ARBA" id="ARBA00023136"/>
    </source>
</evidence>
<comment type="subcellular location">
    <subcellularLocation>
        <location evidence="1">Endoplasmic reticulum membrane</location>
        <topology evidence="1">Multi-pass membrane protein</topology>
    </subcellularLocation>
</comment>
<evidence type="ECO:0000256" key="6">
    <source>
        <dbReference type="ARBA" id="ARBA00022989"/>
    </source>
</evidence>
<evidence type="ECO:0000256" key="3">
    <source>
        <dbReference type="ARBA" id="ARBA00022502"/>
    </source>
</evidence>
<sequence>MSTSLTHLLPPTPAQPSSKARLLTPTTHPIPLLPSSLATRYSYIHTALIPLYYYLRAPSLVADPSNTLMSDLGVVAALQCLFCAICLPPAGSWVSGTPGGPIVEGTASPGQKHPKSPKVPGSVGAGSVRKKNLGAGAAKGHGHGAGKGGTAAAAAEGSWNARITVQPALFSLILTLTLPPLPLAVIALVLGAPLYPTSLLPLTFLLSVHVSLVGFLPLFYTHGVSSLAWRDVAAAWLPFDTAGVWGGTVGSFIGGWVGAIPMALDWDREWQKWPCTVIWGVVIGWTVGRVITNGLGWGKGKRIDLSEKEEPEPVHDESLPVGGVKRTEGDKTE</sequence>
<feature type="transmembrane region" description="Helical" evidence="9">
    <location>
        <begin position="198"/>
        <end position="220"/>
    </location>
</feature>
<dbReference type="Proteomes" id="UP000053789">
    <property type="component" value="Unassembled WGS sequence"/>
</dbReference>
<feature type="transmembrane region" description="Helical" evidence="9">
    <location>
        <begin position="277"/>
        <end position="298"/>
    </location>
</feature>
<dbReference type="GeneID" id="27699137"/>
<feature type="region of interest" description="Disordered" evidence="8">
    <location>
        <begin position="304"/>
        <end position="333"/>
    </location>
</feature>
<organism evidence="10 11">
    <name type="scientific">Cladophialophora bantiana (strain ATCC 10958 / CBS 173.52 / CDC B-1940 / NIH 8579)</name>
    <name type="common">Xylohypha bantiana</name>
    <dbReference type="NCBI Taxonomy" id="1442370"/>
    <lineage>
        <taxon>Eukaryota</taxon>
        <taxon>Fungi</taxon>
        <taxon>Dikarya</taxon>
        <taxon>Ascomycota</taxon>
        <taxon>Pezizomycotina</taxon>
        <taxon>Eurotiomycetes</taxon>
        <taxon>Chaetothyriomycetidae</taxon>
        <taxon>Chaetothyriales</taxon>
        <taxon>Herpotrichiellaceae</taxon>
        <taxon>Cladophialophora</taxon>
    </lineage>
</organism>
<dbReference type="GO" id="GO:0006506">
    <property type="term" value="P:GPI anchor biosynthetic process"/>
    <property type="evidence" value="ECO:0007669"/>
    <property type="project" value="UniProtKB-UniPathway"/>
</dbReference>
<evidence type="ECO:0000256" key="5">
    <source>
        <dbReference type="ARBA" id="ARBA00022824"/>
    </source>
</evidence>
<evidence type="ECO:0000256" key="8">
    <source>
        <dbReference type="SAM" id="MobiDB-lite"/>
    </source>
</evidence>
<dbReference type="VEuPathDB" id="FungiDB:Z519_06209"/>
<dbReference type="UniPathway" id="UPA00196"/>
<proteinExistence type="predicted"/>
<gene>
    <name evidence="10" type="ORF">Z519_06209</name>
</gene>
<evidence type="ECO:0000256" key="4">
    <source>
        <dbReference type="ARBA" id="ARBA00022692"/>
    </source>
</evidence>
<accession>A0A0D2I9Z2</accession>
<feature type="region of interest" description="Disordered" evidence="8">
    <location>
        <begin position="101"/>
        <end position="125"/>
    </location>
</feature>
<keyword evidence="7 9" id="KW-0472">Membrane</keyword>
<keyword evidence="4 9" id="KW-0812">Transmembrane</keyword>
<feature type="region of interest" description="Disordered" evidence="8">
    <location>
        <begin position="1"/>
        <end position="22"/>
    </location>
</feature>
<evidence type="ECO:0000313" key="10">
    <source>
        <dbReference type="EMBL" id="KIW93604.1"/>
    </source>
</evidence>